<dbReference type="GO" id="GO:0006043">
    <property type="term" value="P:glucosamine catabolic process"/>
    <property type="evidence" value="ECO:0007669"/>
    <property type="project" value="TreeGrafter"/>
</dbReference>
<dbReference type="PROSITE" id="PS01161">
    <property type="entry name" value="GLC_GALNAC_ISOMERASE"/>
    <property type="match status" value="1"/>
</dbReference>
<dbReference type="OMA" id="HVITQGI"/>
<evidence type="ECO:0000256" key="5">
    <source>
        <dbReference type="ARBA" id="ARBA00022490"/>
    </source>
</evidence>
<evidence type="ECO:0000259" key="11">
    <source>
        <dbReference type="Pfam" id="PF01182"/>
    </source>
</evidence>
<dbReference type="HAMAP" id="MF_01241">
    <property type="entry name" value="GlcN6P_deamin"/>
    <property type="match status" value="1"/>
</dbReference>
<dbReference type="GO" id="GO:0005975">
    <property type="term" value="P:carbohydrate metabolic process"/>
    <property type="evidence" value="ECO:0007669"/>
    <property type="project" value="InterPro"/>
</dbReference>
<dbReference type="EnsemblMetazoa" id="XM_021055740.2">
    <property type="protein sequence ID" value="XP_020911399.1"/>
    <property type="gene ID" value="LOC110249159"/>
</dbReference>
<evidence type="ECO:0000256" key="4">
    <source>
        <dbReference type="ARBA" id="ARBA00011643"/>
    </source>
</evidence>
<dbReference type="GO" id="GO:0019262">
    <property type="term" value="P:N-acetylneuraminate catabolic process"/>
    <property type="evidence" value="ECO:0007669"/>
    <property type="project" value="TreeGrafter"/>
</dbReference>
<evidence type="ECO:0000256" key="10">
    <source>
        <dbReference type="SAM" id="MobiDB-lite"/>
    </source>
</evidence>
<evidence type="ECO:0000256" key="8">
    <source>
        <dbReference type="RuleBase" id="RU361197"/>
    </source>
</evidence>
<feature type="domain" description="Glucosamine/galactosamine-6-phosphate isomerase" evidence="11">
    <location>
        <begin position="16"/>
        <end position="221"/>
    </location>
</feature>
<dbReference type="AlphaFoldDB" id="A0A913XXM3"/>
<keyword evidence="13" id="KW-1185">Reference proteome</keyword>
<keyword evidence="7 8" id="KW-0119">Carbohydrate metabolism</keyword>
<comment type="subunit">
    <text evidence="4 8">Homohexamer.</text>
</comment>
<dbReference type="KEGG" id="epa:110249159"/>
<dbReference type="Gene3D" id="3.40.50.1360">
    <property type="match status" value="1"/>
</dbReference>
<evidence type="ECO:0000256" key="1">
    <source>
        <dbReference type="ARBA" id="ARBA00000644"/>
    </source>
</evidence>
<protein>
    <recommendedName>
        <fullName evidence="8">Glucosamine-6-phosphate isomerase</fullName>
        <ecNumber evidence="8">3.5.99.6</ecNumber>
    </recommendedName>
    <alternativeName>
        <fullName evidence="8">Glucosamine-6-phosphate isomerase</fullName>
    </alternativeName>
</protein>
<dbReference type="SUPFAM" id="SSF100950">
    <property type="entry name" value="NagB/RpiA/CoA transferase-like"/>
    <property type="match status" value="1"/>
</dbReference>
<evidence type="ECO:0000256" key="6">
    <source>
        <dbReference type="ARBA" id="ARBA00022801"/>
    </source>
</evidence>
<dbReference type="InterPro" id="IPR006148">
    <property type="entry name" value="Glc/Gal-6P_isomerase"/>
</dbReference>
<dbReference type="OrthoDB" id="7663298at2759"/>
<dbReference type="InterPro" id="IPR018321">
    <property type="entry name" value="Glucosamine6P_isomerase_CS"/>
</dbReference>
<dbReference type="GO" id="GO:0006046">
    <property type="term" value="P:N-acetylglucosamine catabolic process"/>
    <property type="evidence" value="ECO:0007669"/>
    <property type="project" value="TreeGrafter"/>
</dbReference>
<dbReference type="NCBIfam" id="TIGR00502">
    <property type="entry name" value="nagB"/>
    <property type="match status" value="1"/>
</dbReference>
<feature type="coiled-coil region" evidence="9">
    <location>
        <begin position="104"/>
        <end position="131"/>
    </location>
</feature>
<dbReference type="CDD" id="cd01399">
    <property type="entry name" value="GlcN6P_deaminase"/>
    <property type="match status" value="1"/>
</dbReference>
<dbReference type="FunFam" id="3.40.50.1360:FF:000004">
    <property type="entry name" value="Glucosamine-6-phosphate isomerase"/>
    <property type="match status" value="1"/>
</dbReference>
<comment type="catalytic activity">
    <reaction evidence="1 8">
        <text>alpha-D-glucosamine 6-phosphate + H2O = beta-D-fructose 6-phosphate + NH4(+)</text>
        <dbReference type="Rhea" id="RHEA:12172"/>
        <dbReference type="ChEBI" id="CHEBI:15377"/>
        <dbReference type="ChEBI" id="CHEBI:28938"/>
        <dbReference type="ChEBI" id="CHEBI:57634"/>
        <dbReference type="ChEBI" id="CHEBI:75989"/>
        <dbReference type="EC" id="3.5.99.6"/>
    </reaction>
</comment>
<dbReference type="PANTHER" id="PTHR11280:SF5">
    <property type="entry name" value="GLUCOSAMINE-6-PHOSPHATE ISOMERASE"/>
    <property type="match status" value="1"/>
</dbReference>
<evidence type="ECO:0000313" key="12">
    <source>
        <dbReference type="EnsemblMetazoa" id="XP_020911399.1"/>
    </source>
</evidence>
<feature type="region of interest" description="Disordered" evidence="10">
    <location>
        <begin position="266"/>
        <end position="288"/>
    </location>
</feature>
<dbReference type="RefSeq" id="XP_020911399.1">
    <property type="nucleotide sequence ID" value="XM_021055740.2"/>
</dbReference>
<dbReference type="PANTHER" id="PTHR11280">
    <property type="entry name" value="GLUCOSAMINE-6-PHOSPHATE ISOMERASE"/>
    <property type="match status" value="1"/>
</dbReference>
<name>A0A913XXM3_EXADI</name>
<dbReference type="GO" id="GO:0042802">
    <property type="term" value="F:identical protein binding"/>
    <property type="evidence" value="ECO:0007669"/>
    <property type="project" value="TreeGrafter"/>
</dbReference>
<dbReference type="GO" id="GO:0004342">
    <property type="term" value="F:glucosamine-6-phosphate deaminase activity"/>
    <property type="evidence" value="ECO:0007669"/>
    <property type="project" value="UniProtKB-UniRule"/>
</dbReference>
<sequence>MRLVILDTATDVSEWAAKFVRNRILQKKPGPGNYFVLGLPTGGTPMGMYKKLVEFHKKGELSFKYVITFNMDEYVGLPRDHPESYHSYMWENFFKHIDIDPEHANVLDGNAKDLTKECDEFERKIKDAGGVDLFVGGIGPDGHIAFNEPGSSLKSRTRVKSLAKETIVANARFFDNDINKVPKMALTVGVDTVMDAHEVMILITGVAKAYALRHSIEEGVNHMFTVSAFQLHPRTIFVTDEDATMELKVRTVKYFKGLMDVHNKLVEQPEDPTAPPSAKRLKSPVNGK</sequence>
<dbReference type="InterPro" id="IPR004547">
    <property type="entry name" value="Glucosamine6P_isomerase"/>
</dbReference>
<reference evidence="12" key="1">
    <citation type="submission" date="2022-11" db="UniProtKB">
        <authorList>
            <consortium name="EnsemblMetazoa"/>
        </authorList>
    </citation>
    <scope>IDENTIFICATION</scope>
</reference>
<keyword evidence="6 8" id="KW-0378">Hydrolase</keyword>
<evidence type="ECO:0000256" key="7">
    <source>
        <dbReference type="ARBA" id="ARBA00023277"/>
    </source>
</evidence>
<evidence type="ECO:0000256" key="2">
    <source>
        <dbReference type="ARBA" id="ARBA00004496"/>
    </source>
</evidence>
<keyword evidence="9" id="KW-0175">Coiled coil</keyword>
<dbReference type="InterPro" id="IPR037171">
    <property type="entry name" value="NagB/RpiA_transferase-like"/>
</dbReference>
<comment type="subcellular location">
    <subcellularLocation>
        <location evidence="2 8">Cytoplasm</location>
    </subcellularLocation>
</comment>
<evidence type="ECO:0000313" key="13">
    <source>
        <dbReference type="Proteomes" id="UP000887567"/>
    </source>
</evidence>
<dbReference type="GeneID" id="110249159"/>
<proteinExistence type="inferred from homology"/>
<dbReference type="Proteomes" id="UP000887567">
    <property type="component" value="Unplaced"/>
</dbReference>
<evidence type="ECO:0000256" key="9">
    <source>
        <dbReference type="SAM" id="Coils"/>
    </source>
</evidence>
<dbReference type="Pfam" id="PF01182">
    <property type="entry name" value="Glucosamine_iso"/>
    <property type="match status" value="1"/>
</dbReference>
<dbReference type="GO" id="GO:0005737">
    <property type="term" value="C:cytoplasm"/>
    <property type="evidence" value="ECO:0007669"/>
    <property type="project" value="UniProtKB-SubCell"/>
</dbReference>
<accession>A0A913XXM3</accession>
<comment type="similarity">
    <text evidence="3 8">Belongs to the glucosamine/galactosamine-6-phosphate isomerase family.</text>
</comment>
<evidence type="ECO:0000256" key="3">
    <source>
        <dbReference type="ARBA" id="ARBA00005526"/>
    </source>
</evidence>
<organism evidence="12 13">
    <name type="scientific">Exaiptasia diaphana</name>
    <name type="common">Tropical sea anemone</name>
    <name type="synonym">Aiptasia pulchella</name>
    <dbReference type="NCBI Taxonomy" id="2652724"/>
    <lineage>
        <taxon>Eukaryota</taxon>
        <taxon>Metazoa</taxon>
        <taxon>Cnidaria</taxon>
        <taxon>Anthozoa</taxon>
        <taxon>Hexacorallia</taxon>
        <taxon>Actiniaria</taxon>
        <taxon>Aiptasiidae</taxon>
        <taxon>Exaiptasia</taxon>
    </lineage>
</organism>
<dbReference type="EC" id="3.5.99.6" evidence="8"/>
<keyword evidence="5 8" id="KW-0963">Cytoplasm</keyword>